<evidence type="ECO:0000313" key="2">
    <source>
        <dbReference type="EMBL" id="KIO02921.1"/>
    </source>
</evidence>
<sequence>MQPAPNSGLRLDMRPLLPSSGQGPSISALAQQQQQQQMLHQPFHIMAPPTQTRALFVGPISGGISDDILNRLLGIRALTMASSPSDLQ</sequence>
<protein>
    <submittedName>
        <fullName evidence="2">Uncharacterized protein</fullName>
    </submittedName>
</protein>
<dbReference type="AlphaFoldDB" id="A0A0C3P5Y6"/>
<organism evidence="2 3">
    <name type="scientific">Pisolithus tinctorius Marx 270</name>
    <dbReference type="NCBI Taxonomy" id="870435"/>
    <lineage>
        <taxon>Eukaryota</taxon>
        <taxon>Fungi</taxon>
        <taxon>Dikarya</taxon>
        <taxon>Basidiomycota</taxon>
        <taxon>Agaricomycotina</taxon>
        <taxon>Agaricomycetes</taxon>
        <taxon>Agaricomycetidae</taxon>
        <taxon>Boletales</taxon>
        <taxon>Sclerodermatineae</taxon>
        <taxon>Pisolithaceae</taxon>
        <taxon>Pisolithus</taxon>
    </lineage>
</organism>
<evidence type="ECO:0000313" key="3">
    <source>
        <dbReference type="Proteomes" id="UP000054217"/>
    </source>
</evidence>
<dbReference type="OrthoDB" id="10345177at2759"/>
<reference evidence="2 3" key="1">
    <citation type="submission" date="2014-04" db="EMBL/GenBank/DDBJ databases">
        <authorList>
            <consortium name="DOE Joint Genome Institute"/>
            <person name="Kuo A."/>
            <person name="Kohler A."/>
            <person name="Costa M.D."/>
            <person name="Nagy L.G."/>
            <person name="Floudas D."/>
            <person name="Copeland A."/>
            <person name="Barry K.W."/>
            <person name="Cichocki N."/>
            <person name="Veneault-Fourrey C."/>
            <person name="LaButti K."/>
            <person name="Lindquist E.A."/>
            <person name="Lipzen A."/>
            <person name="Lundell T."/>
            <person name="Morin E."/>
            <person name="Murat C."/>
            <person name="Sun H."/>
            <person name="Tunlid A."/>
            <person name="Henrissat B."/>
            <person name="Grigoriev I.V."/>
            <person name="Hibbett D.S."/>
            <person name="Martin F."/>
            <person name="Nordberg H.P."/>
            <person name="Cantor M.N."/>
            <person name="Hua S.X."/>
        </authorList>
    </citation>
    <scope>NUCLEOTIDE SEQUENCE [LARGE SCALE GENOMIC DNA]</scope>
    <source>
        <strain evidence="2 3">Marx 270</strain>
    </source>
</reference>
<dbReference type="InParanoid" id="A0A0C3P5Y6"/>
<feature type="region of interest" description="Disordered" evidence="1">
    <location>
        <begin position="1"/>
        <end position="28"/>
    </location>
</feature>
<accession>A0A0C3P5Y6</accession>
<reference evidence="3" key="2">
    <citation type="submission" date="2015-01" db="EMBL/GenBank/DDBJ databases">
        <title>Evolutionary Origins and Diversification of the Mycorrhizal Mutualists.</title>
        <authorList>
            <consortium name="DOE Joint Genome Institute"/>
            <consortium name="Mycorrhizal Genomics Consortium"/>
            <person name="Kohler A."/>
            <person name="Kuo A."/>
            <person name="Nagy L.G."/>
            <person name="Floudas D."/>
            <person name="Copeland A."/>
            <person name="Barry K.W."/>
            <person name="Cichocki N."/>
            <person name="Veneault-Fourrey C."/>
            <person name="LaButti K."/>
            <person name="Lindquist E.A."/>
            <person name="Lipzen A."/>
            <person name="Lundell T."/>
            <person name="Morin E."/>
            <person name="Murat C."/>
            <person name="Riley R."/>
            <person name="Ohm R."/>
            <person name="Sun H."/>
            <person name="Tunlid A."/>
            <person name="Henrissat B."/>
            <person name="Grigoriev I.V."/>
            <person name="Hibbett D.S."/>
            <person name="Martin F."/>
        </authorList>
    </citation>
    <scope>NUCLEOTIDE SEQUENCE [LARGE SCALE GENOMIC DNA]</scope>
    <source>
        <strain evidence="3">Marx 270</strain>
    </source>
</reference>
<evidence type="ECO:0000256" key="1">
    <source>
        <dbReference type="SAM" id="MobiDB-lite"/>
    </source>
</evidence>
<dbReference type="EMBL" id="KN831979">
    <property type="protein sequence ID" value="KIO02921.1"/>
    <property type="molecule type" value="Genomic_DNA"/>
</dbReference>
<dbReference type="Proteomes" id="UP000054217">
    <property type="component" value="Unassembled WGS sequence"/>
</dbReference>
<dbReference type="STRING" id="870435.A0A0C3P5Y6"/>
<keyword evidence="3" id="KW-1185">Reference proteome</keyword>
<proteinExistence type="predicted"/>
<feature type="compositionally biased region" description="Polar residues" evidence="1">
    <location>
        <begin position="19"/>
        <end position="28"/>
    </location>
</feature>
<dbReference type="HOGENOM" id="CLU_2470001_0_0_1"/>
<gene>
    <name evidence="2" type="ORF">M404DRAFT_637633</name>
</gene>
<name>A0A0C3P5Y6_PISTI</name>